<evidence type="ECO:0000313" key="2">
    <source>
        <dbReference type="EMBL" id="MDQ1150417.1"/>
    </source>
</evidence>
<sequence>MHSCVHIMQTRTNKYLHMKYNKLGYAMCAGLFACSFYSCSSIYMPNVPSAPMFTEAGEVYVSGNINTKANVSANLGVAVTGHVAVIANGSYVDNKSNIKDYAQKMGEAGIGYYTRFGRKNNRVFEVYGGYGVGNTNVIDKRSSTMGQAIVETKDMDFDKIFVQVNFSSEKKDALKLFGYRHDIDYGTIIRLSNMRMKSFAIDGLPAEKEENMLVEPVFYTRVGLGKGWKLQYTNGMVFGLKSNTYLKAGYPLFTLGVLYKFGGK</sequence>
<keyword evidence="1" id="KW-1133">Transmembrane helix</keyword>
<keyword evidence="1" id="KW-0812">Transmembrane</keyword>
<accession>A0ABU0U641</accession>
<dbReference type="Proteomes" id="UP001244640">
    <property type="component" value="Unassembled WGS sequence"/>
</dbReference>
<feature type="transmembrane region" description="Helical" evidence="1">
    <location>
        <begin position="23"/>
        <end position="44"/>
    </location>
</feature>
<protein>
    <recommendedName>
        <fullName evidence="4">Outer membrane protein beta-barrel domain-containing protein</fullName>
    </recommendedName>
</protein>
<evidence type="ECO:0008006" key="4">
    <source>
        <dbReference type="Google" id="ProtNLM"/>
    </source>
</evidence>
<keyword evidence="3" id="KW-1185">Reference proteome</keyword>
<reference evidence="2 3" key="1">
    <citation type="submission" date="2023-07" db="EMBL/GenBank/DDBJ databases">
        <title>Functional and genomic diversity of the sorghum phyllosphere microbiome.</title>
        <authorList>
            <person name="Shade A."/>
        </authorList>
    </citation>
    <scope>NUCLEOTIDE SEQUENCE [LARGE SCALE GENOMIC DNA]</scope>
    <source>
        <strain evidence="2 3">SORGH_AS_0892</strain>
    </source>
</reference>
<proteinExistence type="predicted"/>
<evidence type="ECO:0000256" key="1">
    <source>
        <dbReference type="SAM" id="Phobius"/>
    </source>
</evidence>
<keyword evidence="1" id="KW-0472">Membrane</keyword>
<organism evidence="2 3">
    <name type="scientific">Sphingobacterium zeae</name>
    <dbReference type="NCBI Taxonomy" id="1776859"/>
    <lineage>
        <taxon>Bacteria</taxon>
        <taxon>Pseudomonadati</taxon>
        <taxon>Bacteroidota</taxon>
        <taxon>Sphingobacteriia</taxon>
        <taxon>Sphingobacteriales</taxon>
        <taxon>Sphingobacteriaceae</taxon>
        <taxon>Sphingobacterium</taxon>
    </lineage>
</organism>
<name>A0ABU0U641_9SPHI</name>
<evidence type="ECO:0000313" key="3">
    <source>
        <dbReference type="Proteomes" id="UP001244640"/>
    </source>
</evidence>
<comment type="caution">
    <text evidence="2">The sequence shown here is derived from an EMBL/GenBank/DDBJ whole genome shotgun (WGS) entry which is preliminary data.</text>
</comment>
<gene>
    <name evidence="2" type="ORF">QE382_002401</name>
</gene>
<dbReference type="EMBL" id="JAUTBA010000001">
    <property type="protein sequence ID" value="MDQ1150417.1"/>
    <property type="molecule type" value="Genomic_DNA"/>
</dbReference>